<dbReference type="GO" id="GO:0035251">
    <property type="term" value="F:UDP-glucosyltransferase activity"/>
    <property type="evidence" value="ECO:0007669"/>
    <property type="project" value="InterPro"/>
</dbReference>
<dbReference type="PANTHER" id="PTHR48048:SF30">
    <property type="entry name" value="GLYCOSYLTRANSFERASE"/>
    <property type="match status" value="1"/>
</dbReference>
<dbReference type="Gene3D" id="3.40.50.2000">
    <property type="entry name" value="Glycogen Phosphorylase B"/>
    <property type="match status" value="2"/>
</dbReference>
<dbReference type="SUPFAM" id="SSF53756">
    <property type="entry name" value="UDP-Glycosyltransferase/glycogen phosphorylase"/>
    <property type="match status" value="1"/>
</dbReference>
<proteinExistence type="inferred from homology"/>
<keyword evidence="3 4" id="KW-0808">Transferase</keyword>
<evidence type="ECO:0000256" key="4">
    <source>
        <dbReference type="RuleBase" id="RU003718"/>
    </source>
</evidence>
<dbReference type="Pfam" id="PF00201">
    <property type="entry name" value="UDPGT"/>
    <property type="match status" value="1"/>
</dbReference>
<dbReference type="FunFam" id="3.40.50.2000:FF:000095">
    <property type="entry name" value="Glycosyltransferase"/>
    <property type="match status" value="1"/>
</dbReference>
<sequence length="467" mass="51132">MSTIVLYPSPGMGHLVSMVEFGKLIIKHHPSFSITVLTLIPSFNTGTTAAYVRHTSATFPTITFHHLPDIPLDPNLFPSTEGIVPELIRQSNPNVKHALQSIISSSSNIVAFIIDLFCSPALTLAEKLNFRVYYFFTSGACCLAQLLYFPILDKTTNQSFKDMNTLIHSPGLPPIPSLDMIGPLLDRTSTVYAAFLEFSNLLAKSNGIIVNTFDSMEPKAIKAIADGVCVPNTPTPPIYCVGPLLATVGDGSRECLNWLDLQPRGSVVYLCFGSLGVFSSDQLKEIAKGLEMSGVRFLWVVRSPPSDKKEDRFLPPPEPDLDVLLPKGFLDRTKDRGFVVKNWAPQVVVLSHKSIGGFVTHCGWNSVLEAVSFGVPMVAWPLYAEQRFNKVVLTEEMKLALPIEELKDGTVSAVEVEKRVRQLIEGDEGKFVREISTMTKEEATLALSDGGSSRVALSKLVASLGCF</sequence>
<comment type="similarity">
    <text evidence="1 4">Belongs to the UDP-glycosyltransferase family.</text>
</comment>
<comment type="caution">
    <text evidence="6">The sequence shown here is derived from an EMBL/GenBank/DDBJ whole genome shotgun (WGS) entry which is preliminary data.</text>
</comment>
<dbReference type="InterPro" id="IPR035595">
    <property type="entry name" value="UDP_glycos_trans_CS"/>
</dbReference>
<dbReference type="AlphaFoldDB" id="A0AAD8P360"/>
<accession>A0AAD8P360</accession>
<evidence type="ECO:0000313" key="7">
    <source>
        <dbReference type="Proteomes" id="UP001229421"/>
    </source>
</evidence>
<reference evidence="6" key="1">
    <citation type="journal article" date="2023" name="bioRxiv">
        <title>Improved chromosome-level genome assembly for marigold (Tagetes erecta).</title>
        <authorList>
            <person name="Jiang F."/>
            <person name="Yuan L."/>
            <person name="Wang S."/>
            <person name="Wang H."/>
            <person name="Xu D."/>
            <person name="Wang A."/>
            <person name="Fan W."/>
        </authorList>
    </citation>
    <scope>NUCLEOTIDE SEQUENCE</scope>
    <source>
        <strain evidence="6">WSJ</strain>
        <tissue evidence="6">Leaf</tissue>
    </source>
</reference>
<evidence type="ECO:0000256" key="3">
    <source>
        <dbReference type="ARBA" id="ARBA00022679"/>
    </source>
</evidence>
<gene>
    <name evidence="6" type="ORF">QVD17_08358</name>
</gene>
<dbReference type="FunFam" id="3.40.50.2000:FF:000020">
    <property type="entry name" value="Glycosyltransferase"/>
    <property type="match status" value="1"/>
</dbReference>
<evidence type="ECO:0000256" key="1">
    <source>
        <dbReference type="ARBA" id="ARBA00009995"/>
    </source>
</evidence>
<dbReference type="EMBL" id="JAUHHV010000002">
    <property type="protein sequence ID" value="KAK1431748.1"/>
    <property type="molecule type" value="Genomic_DNA"/>
</dbReference>
<evidence type="ECO:0000256" key="2">
    <source>
        <dbReference type="ARBA" id="ARBA00022676"/>
    </source>
</evidence>
<protein>
    <recommendedName>
        <fullName evidence="5">Glycosyltransferase</fullName>
        <ecNumber evidence="5">2.4.1.-</ecNumber>
    </recommendedName>
</protein>
<organism evidence="6 7">
    <name type="scientific">Tagetes erecta</name>
    <name type="common">African marigold</name>
    <dbReference type="NCBI Taxonomy" id="13708"/>
    <lineage>
        <taxon>Eukaryota</taxon>
        <taxon>Viridiplantae</taxon>
        <taxon>Streptophyta</taxon>
        <taxon>Embryophyta</taxon>
        <taxon>Tracheophyta</taxon>
        <taxon>Spermatophyta</taxon>
        <taxon>Magnoliopsida</taxon>
        <taxon>eudicotyledons</taxon>
        <taxon>Gunneridae</taxon>
        <taxon>Pentapetalae</taxon>
        <taxon>asterids</taxon>
        <taxon>campanulids</taxon>
        <taxon>Asterales</taxon>
        <taxon>Asteraceae</taxon>
        <taxon>Asteroideae</taxon>
        <taxon>Heliantheae alliance</taxon>
        <taxon>Tageteae</taxon>
        <taxon>Tagetes</taxon>
    </lineage>
</organism>
<dbReference type="InterPro" id="IPR050481">
    <property type="entry name" value="UDP-glycosyltransf_plant"/>
</dbReference>
<name>A0AAD8P360_TARER</name>
<keyword evidence="2 4" id="KW-0328">Glycosyltransferase</keyword>
<dbReference type="Proteomes" id="UP001229421">
    <property type="component" value="Unassembled WGS sequence"/>
</dbReference>
<evidence type="ECO:0000313" key="6">
    <source>
        <dbReference type="EMBL" id="KAK1431748.1"/>
    </source>
</evidence>
<dbReference type="PROSITE" id="PS00375">
    <property type="entry name" value="UDPGT"/>
    <property type="match status" value="1"/>
</dbReference>
<evidence type="ECO:0000256" key="5">
    <source>
        <dbReference type="RuleBase" id="RU362057"/>
    </source>
</evidence>
<dbReference type="PANTHER" id="PTHR48048">
    <property type="entry name" value="GLYCOSYLTRANSFERASE"/>
    <property type="match status" value="1"/>
</dbReference>
<dbReference type="CDD" id="cd03784">
    <property type="entry name" value="GT1_Gtf-like"/>
    <property type="match status" value="1"/>
</dbReference>
<dbReference type="InterPro" id="IPR002213">
    <property type="entry name" value="UDP_glucos_trans"/>
</dbReference>
<dbReference type="EC" id="2.4.1.-" evidence="5"/>
<keyword evidence="7" id="KW-1185">Reference proteome</keyword>